<evidence type="ECO:0000313" key="1">
    <source>
        <dbReference type="EMBL" id="MBA2780991.1"/>
    </source>
</evidence>
<keyword evidence="4" id="KW-1185">Reference proteome</keyword>
<comment type="caution">
    <text evidence="1">The sequence shown here is derived from an EMBL/GenBank/DDBJ whole genome shotgun (WGS) entry which is preliminary data.</text>
</comment>
<protein>
    <submittedName>
        <fullName evidence="1">Uncharacterized protein</fullName>
    </submittedName>
</protein>
<dbReference type="RefSeq" id="WP_181516863.1">
    <property type="nucleotide sequence ID" value="NZ_JABFUB010000030.1"/>
</dbReference>
<reference evidence="2 4" key="1">
    <citation type="submission" date="2020-05" db="EMBL/GenBank/DDBJ databases">
        <title>Comparative genomic analysis of denitrifying bacteria from Halomonas genus.</title>
        <authorList>
            <person name="Wang L."/>
            <person name="Shao Z."/>
        </authorList>
    </citation>
    <scope>NUCLEOTIDE SEQUENCE [LARGE SCALE GENOMIC DNA]</scope>
    <source>
        <strain evidence="2 4">DSM 17331</strain>
    </source>
</reference>
<dbReference type="Proteomes" id="UP000814353">
    <property type="component" value="Unassembled WGS sequence"/>
</dbReference>
<gene>
    <name evidence="1" type="ORF">H1D44_19080</name>
    <name evidence="2" type="ORF">HOP48_19490</name>
</gene>
<dbReference type="AlphaFoldDB" id="A0A7V9W4P6"/>
<reference evidence="1 3" key="2">
    <citation type="submission" date="2020-07" db="EMBL/GenBank/DDBJ databases">
        <title>Identification of Halomonas strains.</title>
        <authorList>
            <person name="Xiao Z."/>
            <person name="Shen J."/>
        </authorList>
    </citation>
    <scope>NUCLEOTIDE SEQUENCE [LARGE SCALE GENOMIC DNA]</scope>
    <source>
        <strain evidence="1 3">DSM 17331</strain>
    </source>
</reference>
<evidence type="ECO:0000313" key="4">
    <source>
        <dbReference type="Proteomes" id="UP000814353"/>
    </source>
</evidence>
<accession>A0A7V9W4P6</accession>
<dbReference type="EMBL" id="JACEFT010000040">
    <property type="protein sequence ID" value="MBA2780991.1"/>
    <property type="molecule type" value="Genomic_DNA"/>
</dbReference>
<proteinExistence type="predicted"/>
<dbReference type="Proteomes" id="UP000518091">
    <property type="component" value="Unassembled WGS sequence"/>
</dbReference>
<sequence length="75" mass="8539">MMPDTSEDIRLPLACPSCGSHLYRVNQVRNPTDEVHCASCKRYLCDYHEAAEMLEKGPGDEAEALIEEVVNRRHH</sequence>
<name>A0A7V9W4P6_9GAMM</name>
<evidence type="ECO:0000313" key="2">
    <source>
        <dbReference type="EMBL" id="MCG6663718.1"/>
    </source>
</evidence>
<organism evidence="1 3">
    <name type="scientific">Billgrantia kenyensis</name>
    <dbReference type="NCBI Taxonomy" id="321266"/>
    <lineage>
        <taxon>Bacteria</taxon>
        <taxon>Pseudomonadati</taxon>
        <taxon>Pseudomonadota</taxon>
        <taxon>Gammaproteobacteria</taxon>
        <taxon>Oceanospirillales</taxon>
        <taxon>Halomonadaceae</taxon>
        <taxon>Billgrantia</taxon>
    </lineage>
</organism>
<evidence type="ECO:0000313" key="3">
    <source>
        <dbReference type="Proteomes" id="UP000518091"/>
    </source>
</evidence>
<dbReference type="EMBL" id="JABFUB010000030">
    <property type="protein sequence ID" value="MCG6663718.1"/>
    <property type="molecule type" value="Genomic_DNA"/>
</dbReference>